<organism evidence="1 2">
    <name type="scientific">Bacteroides uniformis</name>
    <dbReference type="NCBI Taxonomy" id="820"/>
    <lineage>
        <taxon>Bacteria</taxon>
        <taxon>Pseudomonadati</taxon>
        <taxon>Bacteroidota</taxon>
        <taxon>Bacteroidia</taxon>
        <taxon>Bacteroidales</taxon>
        <taxon>Bacteroidaceae</taxon>
        <taxon>Bacteroides</taxon>
    </lineage>
</organism>
<gene>
    <name evidence="1" type="ORF">DXD90_02050</name>
</gene>
<dbReference type="EMBL" id="QSOF01000001">
    <property type="protein sequence ID" value="RGI80333.1"/>
    <property type="molecule type" value="Genomic_DNA"/>
</dbReference>
<dbReference type="AlphaFoldDB" id="A0A374NAM9"/>
<evidence type="ECO:0000313" key="1">
    <source>
        <dbReference type="EMBL" id="RGI80333.1"/>
    </source>
</evidence>
<proteinExistence type="predicted"/>
<reference evidence="1 2" key="1">
    <citation type="submission" date="2018-08" db="EMBL/GenBank/DDBJ databases">
        <title>A genome reference for cultivated species of the human gut microbiota.</title>
        <authorList>
            <person name="Zou Y."/>
            <person name="Xue W."/>
            <person name="Luo G."/>
        </authorList>
    </citation>
    <scope>NUCLEOTIDE SEQUENCE [LARGE SCALE GENOMIC DNA]</scope>
    <source>
        <strain evidence="1 2">TM10-17</strain>
    </source>
</reference>
<name>A0A374NAM9_BACUN</name>
<protein>
    <submittedName>
        <fullName evidence="1">Uncharacterized protein</fullName>
    </submittedName>
</protein>
<dbReference type="RefSeq" id="WP_117962548.1">
    <property type="nucleotide sequence ID" value="NZ_DAWEHH010000013.1"/>
</dbReference>
<evidence type="ECO:0000313" key="2">
    <source>
        <dbReference type="Proteomes" id="UP000263754"/>
    </source>
</evidence>
<sequence>MNFIQKIFNISTTNNNPLIPFDEVVAKKMWRYLRHGFVLIGVNDIDCVEKGVIQELQADIIEKDFRYIPIFGCCMDGGYLLSFAIVNLNKTKEQRNFTALKSFVTEISVKYRQQVFICENSSYTSINSLIDSFFEACLKETGLPHVCRGYYLNPSPMSYSERYMRDMKMNEIFIDI</sequence>
<dbReference type="Proteomes" id="UP000263754">
    <property type="component" value="Unassembled WGS sequence"/>
</dbReference>
<comment type="caution">
    <text evidence="1">The sequence shown here is derived from an EMBL/GenBank/DDBJ whole genome shotgun (WGS) entry which is preliminary data.</text>
</comment>
<accession>A0A374NAM9</accession>